<evidence type="ECO:0000256" key="1">
    <source>
        <dbReference type="ARBA" id="ARBA00001957"/>
    </source>
</evidence>
<dbReference type="Gene3D" id="1.10.1200.10">
    <property type="entry name" value="ACP-like"/>
    <property type="match status" value="1"/>
</dbReference>
<dbReference type="Gene3D" id="3.30.559.10">
    <property type="entry name" value="Chloramphenicol acetyltransferase-like domain"/>
    <property type="match status" value="1"/>
</dbReference>
<dbReference type="OrthoDB" id="2472181at2"/>
<dbReference type="PANTHER" id="PTHR44845">
    <property type="entry name" value="CARRIER DOMAIN-CONTAINING PROTEIN"/>
    <property type="match status" value="1"/>
</dbReference>
<keyword evidence="4" id="KW-0436">Ligase</keyword>
<reference evidence="7" key="1">
    <citation type="journal article" date="2012" name="J. Gen. Appl. Microbiol.">
        <title>Genome-wide survey of polyketide synthase and nonribosomal peptide synthetase gene clusters in Streptomyces turgidiscabies NBRC 16081.</title>
        <authorList>
            <person name="Komaki H."/>
            <person name="Ichikawa N."/>
            <person name="Oguchi A."/>
            <person name="Hanamaki T."/>
            <person name="Fujita N."/>
        </authorList>
    </citation>
    <scope>NUCLEOTIDE SEQUENCE</scope>
    <source>
        <strain evidence="7">NBRC 16081</strain>
    </source>
</reference>
<dbReference type="InterPro" id="IPR036291">
    <property type="entry name" value="NAD(P)-bd_dom_sf"/>
</dbReference>
<evidence type="ECO:0000256" key="5">
    <source>
        <dbReference type="SAM" id="MobiDB-lite"/>
    </source>
</evidence>
<dbReference type="Gene3D" id="2.30.38.10">
    <property type="entry name" value="Luciferase, Domain 3"/>
    <property type="match status" value="1"/>
</dbReference>
<dbReference type="InterPro" id="IPR023213">
    <property type="entry name" value="CAT-like_dom_sf"/>
</dbReference>
<evidence type="ECO:0000259" key="6">
    <source>
        <dbReference type="PROSITE" id="PS50075"/>
    </source>
</evidence>
<dbReference type="GeneID" id="97401404"/>
<evidence type="ECO:0000313" key="7">
    <source>
        <dbReference type="EMBL" id="BAP59906.1"/>
    </source>
</evidence>
<dbReference type="InterPro" id="IPR000873">
    <property type="entry name" value="AMP-dep_synth/lig_dom"/>
</dbReference>
<evidence type="ECO:0000256" key="3">
    <source>
        <dbReference type="ARBA" id="ARBA00022553"/>
    </source>
</evidence>
<dbReference type="GO" id="GO:0017000">
    <property type="term" value="P:antibiotic biosynthetic process"/>
    <property type="evidence" value="ECO:0007669"/>
    <property type="project" value="UniProtKB-ARBA"/>
</dbReference>
<dbReference type="NCBIfam" id="TIGR01733">
    <property type="entry name" value="AA-adenyl-dom"/>
    <property type="match status" value="1"/>
</dbReference>
<dbReference type="InterPro" id="IPR045851">
    <property type="entry name" value="AMP-bd_C_sf"/>
</dbReference>
<dbReference type="InterPro" id="IPR010071">
    <property type="entry name" value="AA_adenyl_dom"/>
</dbReference>
<dbReference type="InterPro" id="IPR036736">
    <property type="entry name" value="ACP-like_sf"/>
</dbReference>
<keyword evidence="3" id="KW-0597">Phosphoprotein</keyword>
<dbReference type="GO" id="GO:0008610">
    <property type="term" value="P:lipid biosynthetic process"/>
    <property type="evidence" value="ECO:0007669"/>
    <property type="project" value="UniProtKB-ARBA"/>
</dbReference>
<dbReference type="InterPro" id="IPR010080">
    <property type="entry name" value="Thioester_reductase-like_dom"/>
</dbReference>
<dbReference type="Gene3D" id="3.40.50.720">
    <property type="entry name" value="NAD(P)-binding Rossmann-like Domain"/>
    <property type="match status" value="1"/>
</dbReference>
<dbReference type="CDD" id="cd05235">
    <property type="entry name" value="SDR_e1"/>
    <property type="match status" value="1"/>
</dbReference>
<dbReference type="SUPFAM" id="SSF56801">
    <property type="entry name" value="Acetyl-CoA synthetase-like"/>
    <property type="match status" value="1"/>
</dbReference>
<dbReference type="SUPFAM" id="SSF51735">
    <property type="entry name" value="NAD(P)-binding Rossmann-fold domains"/>
    <property type="match status" value="1"/>
</dbReference>
<keyword evidence="2" id="KW-0596">Phosphopantetheine</keyword>
<proteinExistence type="predicted"/>
<dbReference type="CDD" id="cd05930">
    <property type="entry name" value="A_NRPS"/>
    <property type="match status" value="1"/>
</dbReference>
<feature type="region of interest" description="Disordered" evidence="5">
    <location>
        <begin position="569"/>
        <end position="599"/>
    </location>
</feature>
<dbReference type="InterPro" id="IPR020845">
    <property type="entry name" value="AMP-binding_CS"/>
</dbReference>
<comment type="cofactor">
    <cofactor evidence="1">
        <name>pantetheine 4'-phosphate</name>
        <dbReference type="ChEBI" id="CHEBI:47942"/>
    </cofactor>
</comment>
<dbReference type="PANTHER" id="PTHR44845:SF6">
    <property type="entry name" value="BETA-ALANINE-ACTIVATING ENZYME"/>
    <property type="match status" value="1"/>
</dbReference>
<dbReference type="Pfam" id="PF00550">
    <property type="entry name" value="PP-binding"/>
    <property type="match status" value="1"/>
</dbReference>
<dbReference type="Pfam" id="PF07993">
    <property type="entry name" value="NAD_binding_4"/>
    <property type="match status" value="1"/>
</dbReference>
<sequence length="1477" mass="156499">MTERQSLLAAQEGVWTGQLLDPDSPAFNTAEYVHIHGPVDAAVFDTALHHVVAETEALNVAYVADGQGRPWETAAPVGDWTLHTADLTAEPDPRAAALAWMDEDMARPVDLAHGPLFGHALLRIAPQEYLWYHRVHHIALDGFGLSLVARRVADVYTALVAGEPVGDSGFGTLASVREEESAYRDSPHLTKDRAHWAGRYADRPPVATPADRSALPAHTFRRRVVDLGAARTESLRAVAHDLRVTWSEVLLAVTAARLHHMTGAPEIVLSLPTMGRLGSVSLRVPCMVRNILPLRVPVTPADTPRDLAARVSRELRAGLPHQRYRYEQLRRDLGLVGGQRRLSGPGVNIMPFAYDLRFAGHRSTVHNVSAGPVDDLSVNVYDRSEGTGLRIAVDANPDLYDEADVTAFQEGLLALLDEAVTDPDRPLSGLRARESVPVSVPVPVLDGGPLPGPALPVLGLIADQAARRGAAVAVEHDGRSVTYAELLGSARELARRLAAREVGPGDLVAVTMPRGIDAITAILGTLLTGAAYCPLDPTAPPARRAELLKDTQPTLTLTATTYAEVMANAGPAPGAGGPGAMGDGSPVPGTVGPGGPVPDGPDCVGVVADGPPAPGAAASATAPAPDGLAYVLHTSGSTGRPKGVEVGHRALARFVAGATHRYGVQRADRVLQFAPPHFDTSVEEIFLTLCAGATLVVRGDDMTDSVPAFLDACGRSRISFLDLPTAYWHEVAYALSTGAAVLPAGVRTVVIGGEAALPERVDRWRKAVGTSVRLLNTYGPTEATVVATVADLHDPGLAHGDVPIGLPLPGTRAAVVGGELHLLGDNLALGYRGGRSPDADRFAPLRALPGAPRAYRTGDLVRIGDDGQLRYLGRSDTEFKISGQRVHPAEVESALLAHVGVRDAAVVGQVLADGTRRLAAYVVPDGPAPAVTAIRDHLRTTLPPAMIPSAVEFLERLPRTSSGKTDRKALAALAPGPGEQADAPDSTLESVIATVWRQLLGVASVAAQDDVFDLGAQSLQAIQAANRLGVELGREVKVAWLFQYPRVAELARFLGQRALPATPGLPPALLADTVLDPDIRPGAGPRPGGTPERVLLTGATGFVGVHLLAQLLTNTEAEIVCTVRAPSPAEATARVRQALQTHRIHLTDRQHARVTAISADLSRPRLGLHEARFAELARTCGAILHNAATVSIMRDYATLRAANTGSTRELLRLAAVRAIPLHFVSTLSVAPPLALAPEVPEAFFPPHPGLRYGYQQSKWAAERLLEQAAARGLPVTVHRLGRIVGPAATGHVNERDFLWSVLRAGIPAGIVPELFEEETWTPVDHIAEALVRLCLGPAGAVATVYNHAATPPVRLSDVYDWLEEYGYRLGRLPLDRWRAELPRSSGVAATTLAFFDSWETAPEVAPEAAPDPDGVPGPDLRLGRVRADNVVTGLRGSGITCPPVDRDLVFRYLDHCVTTGALPAPARRGSQRATPAK</sequence>
<dbReference type="InterPro" id="IPR009081">
    <property type="entry name" value="PP-bd_ACP"/>
</dbReference>
<dbReference type="Gene3D" id="3.30.300.30">
    <property type="match status" value="1"/>
</dbReference>
<name>A0A090BX83_9ACTN</name>
<dbReference type="Pfam" id="PF13193">
    <property type="entry name" value="AMP-binding_C"/>
    <property type="match status" value="1"/>
</dbReference>
<dbReference type="Gene3D" id="3.40.50.980">
    <property type="match status" value="2"/>
</dbReference>
<dbReference type="SUPFAM" id="SSF47336">
    <property type="entry name" value="ACP-like"/>
    <property type="match status" value="1"/>
</dbReference>
<dbReference type="InterPro" id="IPR025110">
    <property type="entry name" value="AMP-bd_C"/>
</dbReference>
<dbReference type="Pfam" id="PF00668">
    <property type="entry name" value="Condensation"/>
    <property type="match status" value="1"/>
</dbReference>
<dbReference type="PROSITE" id="PS50075">
    <property type="entry name" value="CARRIER"/>
    <property type="match status" value="1"/>
</dbReference>
<feature type="compositionally biased region" description="Gly residues" evidence="5">
    <location>
        <begin position="573"/>
        <end position="582"/>
    </location>
</feature>
<dbReference type="InterPro" id="IPR001242">
    <property type="entry name" value="Condensation_dom"/>
</dbReference>
<dbReference type="InterPro" id="IPR020806">
    <property type="entry name" value="PKS_PP-bd"/>
</dbReference>
<dbReference type="RefSeq" id="WP_006376317.1">
    <property type="nucleotide sequence ID" value="NZ_BAAAGY010000006.1"/>
</dbReference>
<feature type="domain" description="Carrier" evidence="6">
    <location>
        <begin position="983"/>
        <end position="1058"/>
    </location>
</feature>
<dbReference type="Gene3D" id="3.30.559.30">
    <property type="entry name" value="Nonribosomal peptide synthetase, condensation domain"/>
    <property type="match status" value="1"/>
</dbReference>
<dbReference type="EMBL" id="AB698632">
    <property type="protein sequence ID" value="BAP59906.1"/>
    <property type="molecule type" value="Genomic_DNA"/>
</dbReference>
<evidence type="ECO:0000256" key="4">
    <source>
        <dbReference type="ARBA" id="ARBA00022598"/>
    </source>
</evidence>
<dbReference type="SMART" id="SM00823">
    <property type="entry name" value="PKS_PP"/>
    <property type="match status" value="1"/>
</dbReference>
<organism evidence="7">
    <name type="scientific">Streptomyces turgidiscabies</name>
    <dbReference type="NCBI Taxonomy" id="85558"/>
    <lineage>
        <taxon>Bacteria</taxon>
        <taxon>Bacillati</taxon>
        <taxon>Actinomycetota</taxon>
        <taxon>Actinomycetes</taxon>
        <taxon>Kitasatosporales</taxon>
        <taxon>Streptomycetaceae</taxon>
        <taxon>Streptomyces</taxon>
    </lineage>
</organism>
<dbReference type="SUPFAM" id="SSF52777">
    <property type="entry name" value="CoA-dependent acyltransferases"/>
    <property type="match status" value="2"/>
</dbReference>
<dbReference type="GO" id="GO:0016874">
    <property type="term" value="F:ligase activity"/>
    <property type="evidence" value="ECO:0007669"/>
    <property type="project" value="UniProtKB-KW"/>
</dbReference>
<protein>
    <submittedName>
        <fullName evidence="7">Putative non-ribosomal peptide synthetase</fullName>
    </submittedName>
</protein>
<dbReference type="Pfam" id="PF00501">
    <property type="entry name" value="AMP-binding"/>
    <property type="match status" value="1"/>
</dbReference>
<dbReference type="PIRSF" id="PIRSF001617">
    <property type="entry name" value="Alpha-AR"/>
    <property type="match status" value="1"/>
</dbReference>
<evidence type="ECO:0000256" key="2">
    <source>
        <dbReference type="ARBA" id="ARBA00022450"/>
    </source>
</evidence>
<dbReference type="InterPro" id="IPR013120">
    <property type="entry name" value="FAR_NAD-bd"/>
</dbReference>
<dbReference type="GO" id="GO:0031177">
    <property type="term" value="F:phosphopantetheine binding"/>
    <property type="evidence" value="ECO:0007669"/>
    <property type="project" value="InterPro"/>
</dbReference>
<accession>A0A090BX83</accession>
<dbReference type="NCBIfam" id="TIGR01746">
    <property type="entry name" value="Thioester-redct"/>
    <property type="match status" value="1"/>
</dbReference>
<dbReference type="PROSITE" id="PS00455">
    <property type="entry name" value="AMP_BINDING"/>
    <property type="match status" value="1"/>
</dbReference>